<feature type="transmembrane region" description="Helical" evidence="1">
    <location>
        <begin position="100"/>
        <end position="120"/>
    </location>
</feature>
<dbReference type="PANTHER" id="PTHR36153:SF1">
    <property type="entry name" value="TYPE VI SECRETION SYSTEM COMPONENT TSSM1"/>
    <property type="match status" value="1"/>
</dbReference>
<feature type="transmembrane region" description="Helical" evidence="1">
    <location>
        <begin position="73"/>
        <end position="94"/>
    </location>
</feature>
<evidence type="ECO:0000256" key="1">
    <source>
        <dbReference type="SAM" id="Phobius"/>
    </source>
</evidence>
<organism evidence="5 6">
    <name type="scientific">Burkholderia ubonensis</name>
    <dbReference type="NCBI Taxonomy" id="101571"/>
    <lineage>
        <taxon>Bacteria</taxon>
        <taxon>Pseudomonadati</taxon>
        <taxon>Pseudomonadota</taxon>
        <taxon>Betaproteobacteria</taxon>
        <taxon>Burkholderiales</taxon>
        <taxon>Burkholderiaceae</taxon>
        <taxon>Burkholderia</taxon>
        <taxon>Burkholderia cepacia complex</taxon>
    </lineage>
</organism>
<dbReference type="SUPFAM" id="SSF52540">
    <property type="entry name" value="P-loop containing nucleoside triphosphate hydrolases"/>
    <property type="match status" value="1"/>
</dbReference>
<accession>A0AAW3MMM4</accession>
<evidence type="ECO:0000313" key="6">
    <source>
        <dbReference type="Proteomes" id="UP000056453"/>
    </source>
</evidence>
<dbReference type="InterPro" id="IPR010623">
    <property type="entry name" value="IcmF_C"/>
</dbReference>
<keyword evidence="6" id="KW-1185">Reference proteome</keyword>
<dbReference type="NCBIfam" id="TIGR03348">
    <property type="entry name" value="VI_IcmF"/>
    <property type="match status" value="1"/>
</dbReference>
<dbReference type="Pfam" id="PF06761">
    <property type="entry name" value="IcmF-related"/>
    <property type="match status" value="1"/>
</dbReference>
<dbReference type="EMBL" id="LPBJ01000095">
    <property type="protein sequence ID" value="KVP89323.1"/>
    <property type="molecule type" value="Genomic_DNA"/>
</dbReference>
<reference evidence="5 6" key="1">
    <citation type="submission" date="2015-11" db="EMBL/GenBank/DDBJ databases">
        <title>Expanding the genomic diversity of Burkholderia species for the development of highly accurate diagnostics.</title>
        <authorList>
            <person name="Sahl J."/>
            <person name="Keim P."/>
            <person name="Wagner D."/>
        </authorList>
    </citation>
    <scope>NUCLEOTIDE SEQUENCE [LARGE SCALE GENOMIC DNA]</scope>
    <source>
        <strain evidence="5 6">MSMB1808WGS</strain>
    </source>
</reference>
<name>A0AAW3MMM4_9BURK</name>
<feature type="transmembrane region" description="Helical" evidence="1">
    <location>
        <begin position="12"/>
        <end position="32"/>
    </location>
</feature>
<dbReference type="InterPro" id="IPR025743">
    <property type="entry name" value="TssM1_N"/>
</dbReference>
<dbReference type="Pfam" id="PF14331">
    <property type="entry name" value="IcmF-related_N"/>
    <property type="match status" value="1"/>
</dbReference>
<feature type="transmembrane region" description="Helical" evidence="1">
    <location>
        <begin position="540"/>
        <end position="558"/>
    </location>
</feature>
<proteinExistence type="predicted"/>
<sequence>MSNLKRIAGFLFSWRTLACVAVLLLAVAIWFVGPLLAFGDLHPFAGVFVRAAVIVALVMLVAFWLLGWPTSAVWVAALCVLFWFAGPLFALGEHRPFEPIWVRVLVTVAAVLCYAGYGAYKLWQALRTNDALLKRVLNAGQEKNDVTARADLRALGVVVSKGVNQLRRLRGGASLWRRMFESGRYLYELPWYMMVGAPGSGKTTAILNSGLQFPLAEQMNAQSSRASGTSGGTVNCDWWFANDAVLIDTAGRYAQHDVPGDDAASAANAAEWKGFLGLLRKHRPRAPINGAVLSVSVADLANQTGAERTAHAAALRARLGELRQELGIRYPVYVMVTKLDLLPGFPEYFQSLTAEGRTQIWGFTLPYDEGRRQTAAVDLRMHCGEELRLLELRIDNGLNHRLLEEYENDRRKKLYALPQEFRSVSAALTEWLCLVFLDSRYDDSQLQSMLRGVYFTSSEQTGEIVAADRETVLQRLKRRYFTARGDDAASAQAHHGGAIAGNRSYFLRDVFQQVIVREAHLVRPNLSWEMRFRLTRWARHLLAGILVVWLGAALTTSFDHNRAYLDGILRKSDALAERVAVYDRAPRPAAIAGVLDGAHDLPLYRNLDLDAPGIGYRYGLYVAPRIVDASDTTYRNLLRKMLLPQIERRVANVLNAQVAAKQADDAYRTLKIYLMLFDAGHYDAKAVKEWVMRDWERSDGAAELGGRGVLERHLDALFADGRAFEPAGSPDAALIQRARLFLNQNPAPERLYERAVSTMAKDAPDNFTLARAVGQQGAGIFKLADGSRFASGIPGLYTYEGYHQVFRKHLAEFLAQARDDDDWAMGRASTTAKLADLAQGVNPFGGRSPLADEILRRYLTDYYTYWQQFLADIQPATADGRGADVTLAVDLDSLRTLAAPDSPLVRLARTVVRQTSLSIADANDDAAQGDAALAVIGRESGAARSVAAQARKLAAKRPEQRLEKELVDNRFAALREVVTGQADTGSGPAMADPPVQSGTRPLQLDGLVALINEQYTRLVVTQNALAAGSMPPAQDIGTALQLEADKLPAPLQAVLSSLATQMAGGISREAGTLLATQMDTSVGKVCRGMVEGKYPFAPGTQEVDIEDFNQLFAAGGLFDTFFQKSLADYVDTSAKPWRYKALTPGMPPINGPSLEPFERAATIRDVFFRDPGAKRMAWKLDAKVASLDPEITELSIDLDGQTQRYVHGPVMPFGVTWPGPRGGAIAEITAKPRIRPDTSTIVATGPWALFRLIERARVTRTASANQLTLDFNFDHRHAALELRTSGQMNPMTSNLLKDFHCPGALR</sequence>
<keyword evidence="1" id="KW-0812">Transmembrane</keyword>
<feature type="domain" description="Type VI secretion system IcmF C-terminal" evidence="2">
    <location>
        <begin position="1183"/>
        <end position="1285"/>
    </location>
</feature>
<gene>
    <name evidence="5" type="ORF">WJ96_20175</name>
</gene>
<dbReference type="Proteomes" id="UP000056453">
    <property type="component" value="Unassembled WGS sequence"/>
</dbReference>
<protein>
    <submittedName>
        <fullName evidence="5">Type VI secretion protein VasK</fullName>
    </submittedName>
</protein>
<dbReference type="InterPro" id="IPR027417">
    <property type="entry name" value="P-loop_NTPase"/>
</dbReference>
<comment type="caution">
    <text evidence="5">The sequence shown here is derived from an EMBL/GenBank/DDBJ whole genome shotgun (WGS) entry which is preliminary data.</text>
</comment>
<feature type="domain" description="IcmF-related" evidence="3">
    <location>
        <begin position="595"/>
        <end position="916"/>
    </location>
</feature>
<evidence type="ECO:0000259" key="2">
    <source>
        <dbReference type="Pfam" id="PF06744"/>
    </source>
</evidence>
<dbReference type="InterPro" id="IPR017731">
    <property type="entry name" value="TssM1-like"/>
</dbReference>
<keyword evidence="1" id="KW-0472">Membrane</keyword>
<evidence type="ECO:0000259" key="3">
    <source>
        <dbReference type="Pfam" id="PF06761"/>
    </source>
</evidence>
<feature type="domain" description="Type VI secretion system component TssM1 N-terminal" evidence="4">
    <location>
        <begin position="267"/>
        <end position="542"/>
    </location>
</feature>
<evidence type="ECO:0000259" key="4">
    <source>
        <dbReference type="Pfam" id="PF14331"/>
    </source>
</evidence>
<dbReference type="PANTHER" id="PTHR36153">
    <property type="entry name" value="INNER MEMBRANE PROTEIN-RELATED"/>
    <property type="match status" value="1"/>
</dbReference>
<feature type="transmembrane region" description="Helical" evidence="1">
    <location>
        <begin position="44"/>
        <end position="66"/>
    </location>
</feature>
<dbReference type="RefSeq" id="WP_059956584.1">
    <property type="nucleotide sequence ID" value="NZ_LPBJ01000095.1"/>
</dbReference>
<keyword evidence="1" id="KW-1133">Transmembrane helix</keyword>
<dbReference type="Pfam" id="PF06744">
    <property type="entry name" value="IcmF_C"/>
    <property type="match status" value="1"/>
</dbReference>
<dbReference type="InterPro" id="IPR009612">
    <property type="entry name" value="IcmF-rel"/>
</dbReference>
<evidence type="ECO:0000313" key="5">
    <source>
        <dbReference type="EMBL" id="KVP89323.1"/>
    </source>
</evidence>
<dbReference type="InterPro" id="IPR053156">
    <property type="entry name" value="T6SS_TssM-like"/>
</dbReference>